<sequence>MNNSRQQTLTQAAIAHQETLRKNLQHRLESARNSGNETLIRQLEAEAAYLHLQ</sequence>
<dbReference type="AlphaFoldDB" id="A0A977PY37"/>
<reference evidence="1" key="1">
    <citation type="submission" date="2021-04" db="EMBL/GenBank/DDBJ databases">
        <title>Genome sequence of Woronichinia naegeliana from Washington state freshwater lake bloom.</title>
        <authorList>
            <person name="Dreher T.W."/>
        </authorList>
    </citation>
    <scope>NUCLEOTIDE SEQUENCE</scope>
    <source>
        <strain evidence="1">WA131</strain>
    </source>
</reference>
<gene>
    <name evidence="1" type="ORF">KA717_09535</name>
</gene>
<evidence type="ECO:0000313" key="1">
    <source>
        <dbReference type="EMBL" id="UXE62908.1"/>
    </source>
</evidence>
<organism evidence="1">
    <name type="scientific">Woronichinia naegeliana WA131</name>
    <dbReference type="NCBI Taxonomy" id="2824559"/>
    <lineage>
        <taxon>Bacteria</taxon>
        <taxon>Bacillati</taxon>
        <taxon>Cyanobacteriota</taxon>
        <taxon>Cyanophyceae</taxon>
        <taxon>Synechococcales</taxon>
        <taxon>Coelosphaeriaceae</taxon>
        <taxon>Woronichinia</taxon>
    </lineage>
</organism>
<dbReference type="EMBL" id="CP073041">
    <property type="protein sequence ID" value="UXE62908.1"/>
    <property type="molecule type" value="Genomic_DNA"/>
</dbReference>
<proteinExistence type="predicted"/>
<accession>A0A977PY37</accession>
<name>A0A977PY37_9CYAN</name>
<dbReference type="Proteomes" id="UP001065613">
    <property type="component" value="Chromosome"/>
</dbReference>
<dbReference type="KEGG" id="wna:KA717_09535"/>
<protein>
    <submittedName>
        <fullName evidence="1">Uncharacterized protein</fullName>
    </submittedName>
</protein>